<evidence type="ECO:0008006" key="4">
    <source>
        <dbReference type="Google" id="ProtNLM"/>
    </source>
</evidence>
<dbReference type="Proteomes" id="UP001169242">
    <property type="component" value="Unassembled WGS sequence"/>
</dbReference>
<keyword evidence="3" id="KW-1185">Reference proteome</keyword>
<dbReference type="Gene3D" id="2.120.10.30">
    <property type="entry name" value="TolB, C-terminal domain"/>
    <property type="match status" value="1"/>
</dbReference>
<feature type="transmembrane region" description="Helical" evidence="1">
    <location>
        <begin position="462"/>
        <end position="484"/>
    </location>
</feature>
<dbReference type="EMBL" id="JAQIFT010000004">
    <property type="protein sequence ID" value="MDA3729970.1"/>
    <property type="molecule type" value="Genomic_DNA"/>
</dbReference>
<accession>A0AA42DJF7</accession>
<keyword evidence="1" id="KW-0812">Transmembrane</keyword>
<keyword evidence="1" id="KW-0472">Membrane</keyword>
<name>A0AA42DJF7_9FIRM</name>
<evidence type="ECO:0000313" key="2">
    <source>
        <dbReference type="EMBL" id="MDA3729970.1"/>
    </source>
</evidence>
<sequence>MRKGKNFFAYLLIVMLCIPSFVYGQNTREMNYAYDYWGRVIEDIPFFELYTTIDQGSMGDVKVSSMDDVTVSGDRIYIVDSVESRVNVFNPDLELITSIKVVRNAEGKIAVDEKTKKQIVLNAPEGVFVHEPEEEIYIADTGNQRIVVLNEKDFSLKKIINQPTNMVGQTVFKPSKIAVDRINRIYVVVQSGFEGIIELNQDGEFVRYFGVNKPKVNLLDYFWRQQASEEQKAKMQKVLAPSFNNIEIDDEGFIYATTQDSSAQDAVFRFNPKGENVLRENGFWKVRGDLNTDPTSTSVARISKFTDIALTDYGTYAVLDKEKGRIFIYNFDGELMNIFGGKGYMKGEFADPSSIAWLGEKLVITDKQMKAAYVYAPTEFGKLALSASEAYFNGEWDKATELLLNAVAINGNYEMAYSTIGKSYLMKEDYETAMYYFKLGDNQEYYSKAFNGYRSIWIKDHFGWIFATFVLVIGGVIFSEWRYYKKQKM</sequence>
<dbReference type="Gene3D" id="1.25.40.10">
    <property type="entry name" value="Tetratricopeptide repeat domain"/>
    <property type="match status" value="1"/>
</dbReference>
<comment type="caution">
    <text evidence="2">The sequence shown here is derived from an EMBL/GenBank/DDBJ whole genome shotgun (WGS) entry which is preliminary data.</text>
</comment>
<protein>
    <recommendedName>
        <fullName evidence="4">NHL repeat protein</fullName>
    </recommendedName>
</protein>
<organism evidence="2 3">
    <name type="scientific">Holtiella tumoricola</name>
    <dbReference type="NCBI Taxonomy" id="3018743"/>
    <lineage>
        <taxon>Bacteria</taxon>
        <taxon>Bacillati</taxon>
        <taxon>Bacillota</taxon>
        <taxon>Clostridia</taxon>
        <taxon>Lachnospirales</taxon>
        <taxon>Cellulosilyticaceae</taxon>
        <taxon>Holtiella</taxon>
    </lineage>
</organism>
<proteinExistence type="predicted"/>
<dbReference type="InterPro" id="IPR011042">
    <property type="entry name" value="6-blade_b-propeller_TolB-like"/>
</dbReference>
<reference evidence="2" key="1">
    <citation type="journal article" date="2023" name="Int. J. Syst. Evol. Microbiol.">
        <title>&lt;i&gt;Holtiella tumoricola&lt;/i&gt; gen. nov. sp. nov., isolated from a human clinical sample.</title>
        <authorList>
            <person name="Allen-Vercoe E."/>
            <person name="Daigneault M.C."/>
            <person name="Vancuren S.J."/>
            <person name="Cochrane K."/>
            <person name="O'Neal L.L."/>
            <person name="Sankaranarayanan K."/>
            <person name="Lawson P.A."/>
        </authorList>
    </citation>
    <scope>NUCLEOTIDE SEQUENCE</scope>
    <source>
        <strain evidence="2">CC70A</strain>
    </source>
</reference>
<dbReference type="PANTHER" id="PTHR24104:SF25">
    <property type="entry name" value="PROTEIN LIN-41"/>
    <property type="match status" value="1"/>
</dbReference>
<keyword evidence="1" id="KW-1133">Transmembrane helix</keyword>
<evidence type="ECO:0000256" key="1">
    <source>
        <dbReference type="SAM" id="Phobius"/>
    </source>
</evidence>
<dbReference type="SUPFAM" id="SSF101898">
    <property type="entry name" value="NHL repeat"/>
    <property type="match status" value="1"/>
</dbReference>
<dbReference type="AlphaFoldDB" id="A0AA42DJF7"/>
<dbReference type="InterPro" id="IPR011990">
    <property type="entry name" value="TPR-like_helical_dom_sf"/>
</dbReference>
<dbReference type="GO" id="GO:0008270">
    <property type="term" value="F:zinc ion binding"/>
    <property type="evidence" value="ECO:0007669"/>
    <property type="project" value="UniProtKB-KW"/>
</dbReference>
<dbReference type="PANTHER" id="PTHR24104">
    <property type="entry name" value="E3 UBIQUITIN-PROTEIN LIGASE NHLRC1-RELATED"/>
    <property type="match status" value="1"/>
</dbReference>
<dbReference type="SUPFAM" id="SSF48452">
    <property type="entry name" value="TPR-like"/>
    <property type="match status" value="1"/>
</dbReference>
<dbReference type="RefSeq" id="WP_271010732.1">
    <property type="nucleotide sequence ID" value="NZ_JAQIFT010000004.1"/>
</dbReference>
<evidence type="ECO:0000313" key="3">
    <source>
        <dbReference type="Proteomes" id="UP001169242"/>
    </source>
</evidence>
<gene>
    <name evidence="2" type="ORF">PBV87_00385</name>
</gene>
<dbReference type="InterPro" id="IPR050952">
    <property type="entry name" value="TRIM-NHL_E3_ligases"/>
</dbReference>